<feature type="compositionally biased region" description="Polar residues" evidence="1">
    <location>
        <begin position="622"/>
        <end position="636"/>
    </location>
</feature>
<organism evidence="2 3">
    <name type="scientific">Rhodocollybia butyracea</name>
    <dbReference type="NCBI Taxonomy" id="206335"/>
    <lineage>
        <taxon>Eukaryota</taxon>
        <taxon>Fungi</taxon>
        <taxon>Dikarya</taxon>
        <taxon>Basidiomycota</taxon>
        <taxon>Agaricomycotina</taxon>
        <taxon>Agaricomycetes</taxon>
        <taxon>Agaricomycetidae</taxon>
        <taxon>Agaricales</taxon>
        <taxon>Marasmiineae</taxon>
        <taxon>Omphalotaceae</taxon>
        <taxon>Rhodocollybia</taxon>
    </lineage>
</organism>
<proteinExistence type="predicted"/>
<feature type="region of interest" description="Disordered" evidence="1">
    <location>
        <begin position="489"/>
        <end position="688"/>
    </location>
</feature>
<reference evidence="2" key="1">
    <citation type="submission" date="2020-11" db="EMBL/GenBank/DDBJ databases">
        <authorList>
            <consortium name="DOE Joint Genome Institute"/>
            <person name="Ahrendt S."/>
            <person name="Riley R."/>
            <person name="Andreopoulos W."/>
            <person name="Labutti K."/>
            <person name="Pangilinan J."/>
            <person name="Ruiz-Duenas F.J."/>
            <person name="Barrasa J.M."/>
            <person name="Sanchez-Garcia M."/>
            <person name="Camarero S."/>
            <person name="Miyauchi S."/>
            <person name="Serrano A."/>
            <person name="Linde D."/>
            <person name="Babiker R."/>
            <person name="Drula E."/>
            <person name="Ayuso-Fernandez I."/>
            <person name="Pacheco R."/>
            <person name="Padilla G."/>
            <person name="Ferreira P."/>
            <person name="Barriuso J."/>
            <person name="Kellner H."/>
            <person name="Castanera R."/>
            <person name="Alfaro M."/>
            <person name="Ramirez L."/>
            <person name="Pisabarro A.G."/>
            <person name="Kuo A."/>
            <person name="Tritt A."/>
            <person name="Lipzen A."/>
            <person name="He G."/>
            <person name="Yan M."/>
            <person name="Ng V."/>
            <person name="Cullen D."/>
            <person name="Martin F."/>
            <person name="Rosso M.-N."/>
            <person name="Henrissat B."/>
            <person name="Hibbett D."/>
            <person name="Martinez A.T."/>
            <person name="Grigoriev I.V."/>
        </authorList>
    </citation>
    <scope>NUCLEOTIDE SEQUENCE</scope>
    <source>
        <strain evidence="2">AH 40177</strain>
    </source>
</reference>
<comment type="caution">
    <text evidence="2">The sequence shown here is derived from an EMBL/GenBank/DDBJ whole genome shotgun (WGS) entry which is preliminary data.</text>
</comment>
<feature type="region of interest" description="Disordered" evidence="1">
    <location>
        <begin position="308"/>
        <end position="327"/>
    </location>
</feature>
<evidence type="ECO:0000313" key="3">
    <source>
        <dbReference type="Proteomes" id="UP000772434"/>
    </source>
</evidence>
<feature type="compositionally biased region" description="Polar residues" evidence="1">
    <location>
        <begin position="412"/>
        <end position="430"/>
    </location>
</feature>
<dbReference type="Proteomes" id="UP000772434">
    <property type="component" value="Unassembled WGS sequence"/>
</dbReference>
<protein>
    <submittedName>
        <fullName evidence="2">Uncharacterized protein</fullName>
    </submittedName>
</protein>
<dbReference type="OrthoDB" id="3131589at2759"/>
<feature type="region of interest" description="Disordered" evidence="1">
    <location>
        <begin position="412"/>
        <end position="437"/>
    </location>
</feature>
<evidence type="ECO:0000256" key="1">
    <source>
        <dbReference type="SAM" id="MobiDB-lite"/>
    </source>
</evidence>
<sequence length="688" mass="78595">MGQQLLAELVERTQELPHTPTAYMTAPSQPPDTSNVFREANHPSESLGEDRISEVVVYPQETGSQMPIVTPSQGREGSEHFRERFIFLDTPIDHSTPWDTDINLSRPRNYAEQYRAIMGENPDSYNDNLRVHSSREPLNFTQSEFPELRDREEYRRTREQLHEMARLVRDLLIRLGIQDQGERTAVGWLRLLETLATNPLSELPLNLANNIRDPRNARLLNHYVFQGDNIDIILGLELETRRREFAQIIEDSSFPSEITLAVSNQSSSQGRSNSRIRESDIGYQGSIEDAFPTPLGEESSLLSPAQDHGITPLNQNQHRRARRDTPWAPRQQIIQEEPMNVANITSSSEVEFPPRPSLIPRRMRYGSTSTTGEAWEEIPPERQYSDEADPVPPYLEQDWKQYQQQLALARSFQQQGPKRLSTSNGETNIEQPEEDQSIAELTAESLQWRKDTKRASINEQETNTSTIQTMIQEKSVNHSKKRGMEWKRMKENEPNPRGIVTPPTTPERDPEISERTNSGPVTGDFVKDLPPHQAIQESVSTYMNPYKRDTRPGVGTSTAGPSGYEYPYIPNKGKRKESIDPESSQQQKQRDNKDPFITTSGDYGSISTKLEGNGYKPWSDHPSFNSENSYINSKGSDMQKFEHNNSEQDMDVTSGNRSPPSKDKSDHETALSGDWTKRRWWSPPNRPL</sequence>
<evidence type="ECO:0000313" key="2">
    <source>
        <dbReference type="EMBL" id="KAF9063203.1"/>
    </source>
</evidence>
<gene>
    <name evidence="2" type="ORF">BDP27DRAFT_1368199</name>
</gene>
<name>A0A9P5PG28_9AGAR</name>
<feature type="region of interest" description="Disordered" evidence="1">
    <location>
        <begin position="345"/>
        <end position="373"/>
    </location>
</feature>
<feature type="compositionally biased region" description="Basic and acidic residues" evidence="1">
    <location>
        <begin position="637"/>
        <end position="646"/>
    </location>
</feature>
<keyword evidence="3" id="KW-1185">Reference proteome</keyword>
<dbReference type="EMBL" id="JADNRY010000151">
    <property type="protein sequence ID" value="KAF9063203.1"/>
    <property type="molecule type" value="Genomic_DNA"/>
</dbReference>
<feature type="compositionally biased region" description="Polar residues" evidence="1">
    <location>
        <begin position="597"/>
        <end position="610"/>
    </location>
</feature>
<feature type="compositionally biased region" description="Basic and acidic residues" evidence="1">
    <location>
        <begin position="660"/>
        <end position="669"/>
    </location>
</feature>
<dbReference type="AlphaFoldDB" id="A0A9P5PG28"/>
<accession>A0A9P5PG28</accession>